<dbReference type="UniPathway" id="UPA00204"/>
<evidence type="ECO:0000313" key="4">
    <source>
        <dbReference type="EMBL" id="AGE95361.1"/>
    </source>
</evidence>
<evidence type="ECO:0000256" key="2">
    <source>
        <dbReference type="PIRSR" id="PIRSR600101-2"/>
    </source>
</evidence>
<dbReference type="PRINTS" id="PR01210">
    <property type="entry name" value="GGTRANSPTASE"/>
</dbReference>
<dbReference type="GO" id="GO:0005886">
    <property type="term" value="C:plasma membrane"/>
    <property type="evidence" value="ECO:0007669"/>
    <property type="project" value="TreeGrafter"/>
</dbReference>
<dbReference type="Gene3D" id="1.10.246.130">
    <property type="match status" value="1"/>
</dbReference>
<dbReference type="PANTHER" id="PTHR11686:SF9">
    <property type="entry name" value="RE13973P"/>
    <property type="match status" value="1"/>
</dbReference>
<dbReference type="GO" id="GO:0006751">
    <property type="term" value="P:glutathione catabolic process"/>
    <property type="evidence" value="ECO:0007669"/>
    <property type="project" value="UniProtKB-UniRule"/>
</dbReference>
<dbReference type="InterPro" id="IPR000101">
    <property type="entry name" value="GGT_peptidase"/>
</dbReference>
<feature type="binding site" evidence="2">
    <location>
        <position position="558"/>
    </location>
    <ligand>
        <name>L-glutamate</name>
        <dbReference type="ChEBI" id="CHEBI:29985"/>
    </ligand>
</feature>
<dbReference type="PANTHER" id="PTHR11686">
    <property type="entry name" value="GAMMA GLUTAMYL TRANSPEPTIDASE"/>
    <property type="match status" value="1"/>
</dbReference>
<feature type="binding site" evidence="2">
    <location>
        <begin position="488"/>
        <end position="490"/>
    </location>
    <ligand>
        <name>L-glutamate</name>
        <dbReference type="ChEBI" id="CHEBI:29985"/>
    </ligand>
</feature>
<comment type="function">
    <text evidence="3">Cleaves the gamma-glutamyl peptide bond of glutathione and glutathione conjugates.</text>
</comment>
<name>M1KJG7_ENCCN</name>
<accession>M1KJG7</accession>
<dbReference type="EMBL" id="KC513607">
    <property type="protein sequence ID" value="AGE95361.1"/>
    <property type="molecule type" value="Genomic_DNA"/>
</dbReference>
<gene>
    <name evidence="4" type="ORF">ECU05_1240</name>
</gene>
<dbReference type="AlphaFoldDB" id="M1KJG7"/>
<dbReference type="GO" id="GO:0036374">
    <property type="term" value="F:glutathione hydrolase activity"/>
    <property type="evidence" value="ECO:0007669"/>
    <property type="project" value="UniProtKB-UniRule"/>
</dbReference>
<dbReference type="EC" id="3.4.19.13" evidence="3"/>
<dbReference type="VEuPathDB" id="MicrosporidiaDB:AEWD_051240"/>
<dbReference type="EC" id="2.3.2.2" evidence="3"/>
<feature type="binding site" evidence="2">
    <location>
        <position position="199"/>
    </location>
    <ligand>
        <name>L-glutamate</name>
        <dbReference type="ChEBI" id="CHEBI:29985"/>
    </ligand>
</feature>
<dbReference type="VEuPathDB" id="MicrosporidiaDB:ECU05_1240"/>
<dbReference type="VEuPathDB" id="MicrosporidiaDB:M970_051240"/>
<protein>
    <recommendedName>
        <fullName evidence="3">Glutathione hydrolase</fullName>
        <ecNumber evidence="3">2.3.2.2</ecNumber>
        <ecNumber evidence="3">3.4.19.13</ecNumber>
    </recommendedName>
    <alternativeName>
        <fullName evidence="3">Gamma-glutamyltransferase</fullName>
    </alternativeName>
    <alternativeName>
        <fullName evidence="3">Gamma-glutamyltranspeptidase</fullName>
    </alternativeName>
</protein>
<proteinExistence type="predicted"/>
<feature type="binding site" evidence="2">
    <location>
        <position position="512"/>
    </location>
    <ligand>
        <name>L-glutamate</name>
        <dbReference type="ChEBI" id="CHEBI:29985"/>
    </ligand>
</feature>
<dbReference type="GO" id="GO:0103068">
    <property type="term" value="F:leukotriene C4 gamma-glutamyl transferase activity"/>
    <property type="evidence" value="ECO:0007669"/>
    <property type="project" value="UniProtKB-EC"/>
</dbReference>
<dbReference type="InterPro" id="IPR043137">
    <property type="entry name" value="GGT_ssub_C"/>
</dbReference>
<dbReference type="MEROPS" id="T03.011"/>
<reference evidence="4" key="1">
    <citation type="journal article" date="2013" name="Eukaryot. Cell">
        <title>Extremely Reduced Levels of Heterozygosity in the Vertebrate Pathogen Encephalitozoon cuniculi.</title>
        <authorList>
            <person name="Selman M."/>
            <person name="Sak B."/>
            <person name="Kvac M."/>
            <person name="Farinelli L."/>
            <person name="Weiss L.M."/>
            <person name="Corradi N."/>
        </authorList>
    </citation>
    <scope>NUCLEOTIDE SEQUENCE</scope>
</reference>
<dbReference type="SUPFAM" id="SSF56235">
    <property type="entry name" value="N-terminal nucleophile aminohydrolases (Ntn hydrolases)"/>
    <property type="match status" value="1"/>
</dbReference>
<keyword evidence="3" id="KW-0808">Transferase</keyword>
<comment type="catalytic activity">
    <reaction evidence="3">
        <text>glutathione + H2O = L-cysteinylglycine + L-glutamate</text>
        <dbReference type="Rhea" id="RHEA:28807"/>
        <dbReference type="ChEBI" id="CHEBI:15377"/>
        <dbReference type="ChEBI" id="CHEBI:29985"/>
        <dbReference type="ChEBI" id="CHEBI:57925"/>
        <dbReference type="ChEBI" id="CHEBI:61694"/>
        <dbReference type="EC" id="3.4.19.13"/>
    </reaction>
</comment>
<comment type="catalytic activity">
    <reaction evidence="3">
        <text>an N-terminal (5-L-glutamyl)-[peptide] + an alpha-amino acid = 5-L-glutamyl amino acid + an N-terminal L-alpha-aminoacyl-[peptide]</text>
        <dbReference type="Rhea" id="RHEA:23904"/>
        <dbReference type="Rhea" id="RHEA-COMP:9780"/>
        <dbReference type="Rhea" id="RHEA-COMP:9795"/>
        <dbReference type="ChEBI" id="CHEBI:77644"/>
        <dbReference type="ChEBI" id="CHEBI:78597"/>
        <dbReference type="ChEBI" id="CHEBI:78599"/>
        <dbReference type="ChEBI" id="CHEBI:78608"/>
        <dbReference type="EC" id="2.3.2.2"/>
    </reaction>
</comment>
<dbReference type="VEuPathDB" id="MicrosporidiaDB:AEWQ_051240"/>
<evidence type="ECO:0000256" key="1">
    <source>
        <dbReference type="PIRSR" id="PIRSR600101-1"/>
    </source>
</evidence>
<dbReference type="Gene3D" id="3.60.20.40">
    <property type="match status" value="1"/>
</dbReference>
<feature type="binding site" evidence="2">
    <location>
        <begin position="537"/>
        <end position="538"/>
    </location>
    <ligand>
        <name>L-glutamate</name>
        <dbReference type="ChEBI" id="CHEBI:29985"/>
    </ligand>
</feature>
<dbReference type="InterPro" id="IPR029055">
    <property type="entry name" value="Ntn_hydrolases_N"/>
</dbReference>
<evidence type="ECO:0000256" key="3">
    <source>
        <dbReference type="RuleBase" id="RU368068"/>
    </source>
</evidence>
<sequence>MKLEYGPVVFWRTWSKRCILCLPHLSLHLFQKPPYLLKFLWRVDWNSRHWTQDEVGHKIKGYFGRTCMHLRSPMYPLLFQVILINDCSGLQKTMQGRLKLCASLLGFLLAPVLKGDPSRNPGPGALEVYSNGACSTEVPLCSRIGVKKLVEGGNAMDAAIASAICVGIINSFSSGIGGGGFMLIKGPGTSNAFDMIDFREVAPKNLSADKLSEAGGTGALSIGVPGEIQGLYEAHKKYGRLPWRDLFPENIEVSRGFPASNQLVKRINKLKDYIISDPGLREIYTRNGELLREGETVVRENYARTLEIIMDHPESFYMGHLADLVVKAVRERGGILDKKDLEEYRAVYRDVLEGRYRDYKVYTTGLPTSGLLVLKALNIFEKYDLRKLKADSLKSGGFNHIHLLIEVFKFAMAGRGELADPAFLPGWEEIVYETVSKDAAEEAYHKINLGRVLDTKEYGMKRKGVEDHGTTHINAIDKDDMVVLLTSTVNLEFGAKFMDPRTGIIFNNTMSDFYIPYPNSAQEKHANAVEGGKRPFSSIAPVVLLKEDELLALGAAGGIRIPTSIMSTIFHLSAGENLWEAITETRIHNQLFPDITFVEYNIPKDLEKYLTSTGHRVERSLQNTVFTSVQGILSRKVGGNKVIHAVSDPRKGGEAFGY</sequence>
<comment type="catalytic activity">
    <reaction evidence="3">
        <text>an S-substituted glutathione + H2O = an S-substituted L-cysteinylglycine + L-glutamate</text>
        <dbReference type="Rhea" id="RHEA:59468"/>
        <dbReference type="ChEBI" id="CHEBI:15377"/>
        <dbReference type="ChEBI" id="CHEBI:29985"/>
        <dbReference type="ChEBI" id="CHEBI:90779"/>
        <dbReference type="ChEBI" id="CHEBI:143103"/>
        <dbReference type="EC" id="3.4.19.13"/>
    </reaction>
</comment>
<dbReference type="InterPro" id="IPR043138">
    <property type="entry name" value="GGT_lsub"/>
</dbReference>
<dbReference type="Pfam" id="PF01019">
    <property type="entry name" value="G_glu_transpept"/>
    <property type="match status" value="1"/>
</dbReference>
<comment type="pathway">
    <text evidence="3">Sulfur metabolism; glutathione metabolism.</text>
</comment>
<keyword evidence="3" id="KW-0378">Hydrolase</keyword>
<dbReference type="VEuPathDB" id="MicrosporidiaDB:AEWR_051240"/>
<keyword evidence="3" id="KW-0012">Acyltransferase</keyword>
<feature type="active site" description="Nucleophile" evidence="1">
    <location>
        <position position="470"/>
    </location>
</feature>
<organism evidence="4">
    <name type="scientific">Encephalitozoon cuniculi</name>
    <name type="common">Microsporidian parasite</name>
    <dbReference type="NCBI Taxonomy" id="6035"/>
    <lineage>
        <taxon>Eukaryota</taxon>
        <taxon>Fungi</taxon>
        <taxon>Fungi incertae sedis</taxon>
        <taxon>Microsporidia</taxon>
        <taxon>Unikaryonidae</taxon>
        <taxon>Encephalitozoon</taxon>
    </lineage>
</organism>